<reference evidence="1 2" key="1">
    <citation type="journal article" date="2019" name="Int. J. Syst. Evol. Microbiol.">
        <title>The Global Catalogue of Microorganisms (GCM) 10K type strain sequencing project: providing services to taxonomists for standard genome sequencing and annotation.</title>
        <authorList>
            <consortium name="The Broad Institute Genomics Platform"/>
            <consortium name="The Broad Institute Genome Sequencing Center for Infectious Disease"/>
            <person name="Wu L."/>
            <person name="Ma J."/>
        </authorList>
    </citation>
    <scope>NUCLEOTIDE SEQUENCE [LARGE SCALE GENOMIC DNA]</scope>
    <source>
        <strain evidence="1 2">CGMCC 1.12563</strain>
    </source>
</reference>
<organism evidence="1 2">
    <name type="scientific">Halomarina rubra</name>
    <dbReference type="NCBI Taxonomy" id="2071873"/>
    <lineage>
        <taxon>Archaea</taxon>
        <taxon>Methanobacteriati</taxon>
        <taxon>Methanobacteriota</taxon>
        <taxon>Stenosarchaea group</taxon>
        <taxon>Halobacteria</taxon>
        <taxon>Halobacteriales</taxon>
        <taxon>Natronomonadaceae</taxon>
        <taxon>Halomarina</taxon>
    </lineage>
</organism>
<name>A0ABD6AS64_9EURY</name>
<dbReference type="RefSeq" id="WP_250872462.1">
    <property type="nucleotide sequence ID" value="NZ_JALXFV010000002.1"/>
</dbReference>
<proteinExistence type="predicted"/>
<keyword evidence="2" id="KW-1185">Reference proteome</keyword>
<protein>
    <submittedName>
        <fullName evidence="1">Uncharacterized protein</fullName>
    </submittedName>
</protein>
<dbReference type="AlphaFoldDB" id="A0ABD6AS64"/>
<comment type="caution">
    <text evidence="1">The sequence shown here is derived from an EMBL/GenBank/DDBJ whole genome shotgun (WGS) entry which is preliminary data.</text>
</comment>
<evidence type="ECO:0000313" key="1">
    <source>
        <dbReference type="EMBL" id="MFD1512484.1"/>
    </source>
</evidence>
<evidence type="ECO:0000313" key="2">
    <source>
        <dbReference type="Proteomes" id="UP001597187"/>
    </source>
</evidence>
<sequence>MRDIERRAARAVNTLRPQMTTRGRAPATTNDVEYVTVNCDDGSVVFLSQERADAVEQLRANDNVTDLQIPLLEGIATNVIVDVEDLR</sequence>
<dbReference type="Proteomes" id="UP001597187">
    <property type="component" value="Unassembled WGS sequence"/>
</dbReference>
<dbReference type="EMBL" id="JBHUDC010000002">
    <property type="protein sequence ID" value="MFD1512484.1"/>
    <property type="molecule type" value="Genomic_DNA"/>
</dbReference>
<accession>A0ABD6AS64</accession>
<gene>
    <name evidence="1" type="ORF">ACFSBT_04215</name>
</gene>